<dbReference type="GO" id="GO:0008270">
    <property type="term" value="F:zinc ion binding"/>
    <property type="evidence" value="ECO:0007669"/>
    <property type="project" value="InterPro"/>
</dbReference>
<dbReference type="RefSeq" id="XP_033529331.1">
    <property type="nucleotide sequence ID" value="XM_033667182.1"/>
</dbReference>
<dbReference type="InterPro" id="IPR036864">
    <property type="entry name" value="Zn2-C6_fun-type_DNA-bd_sf"/>
</dbReference>
<dbReference type="InterPro" id="IPR053230">
    <property type="entry name" value="Trans_reg_galc"/>
</dbReference>
<dbReference type="GO" id="GO:0003677">
    <property type="term" value="F:DNA binding"/>
    <property type="evidence" value="ECO:0007669"/>
    <property type="project" value="InterPro"/>
</dbReference>
<dbReference type="AlphaFoldDB" id="A0A6A6AVG5"/>
<organism evidence="5 6">
    <name type="scientific">Dothidotthia symphoricarpi CBS 119687</name>
    <dbReference type="NCBI Taxonomy" id="1392245"/>
    <lineage>
        <taxon>Eukaryota</taxon>
        <taxon>Fungi</taxon>
        <taxon>Dikarya</taxon>
        <taxon>Ascomycota</taxon>
        <taxon>Pezizomycotina</taxon>
        <taxon>Dothideomycetes</taxon>
        <taxon>Pleosporomycetidae</taxon>
        <taxon>Pleosporales</taxon>
        <taxon>Dothidotthiaceae</taxon>
        <taxon>Dothidotthia</taxon>
    </lineage>
</organism>
<dbReference type="CDD" id="cd00067">
    <property type="entry name" value="GAL4"/>
    <property type="match status" value="1"/>
</dbReference>
<dbReference type="PROSITE" id="PS00463">
    <property type="entry name" value="ZN2_CY6_FUNGAL_1"/>
    <property type="match status" value="1"/>
</dbReference>
<feature type="region of interest" description="Disordered" evidence="3">
    <location>
        <begin position="853"/>
        <end position="894"/>
    </location>
</feature>
<evidence type="ECO:0000256" key="2">
    <source>
        <dbReference type="ARBA" id="ARBA00023242"/>
    </source>
</evidence>
<feature type="compositionally biased region" description="Acidic residues" evidence="3">
    <location>
        <begin position="730"/>
        <end position="754"/>
    </location>
</feature>
<dbReference type="GO" id="GO:0006351">
    <property type="term" value="P:DNA-templated transcription"/>
    <property type="evidence" value="ECO:0007669"/>
    <property type="project" value="InterPro"/>
</dbReference>
<feature type="region of interest" description="Disordered" evidence="3">
    <location>
        <begin position="464"/>
        <end position="507"/>
    </location>
</feature>
<evidence type="ECO:0000313" key="6">
    <source>
        <dbReference type="Proteomes" id="UP000799771"/>
    </source>
</evidence>
<dbReference type="InterPro" id="IPR007219">
    <property type="entry name" value="XnlR_reg_dom"/>
</dbReference>
<dbReference type="OrthoDB" id="5296287at2759"/>
<dbReference type="Pfam" id="PF04082">
    <property type="entry name" value="Fungal_trans"/>
    <property type="match status" value="1"/>
</dbReference>
<dbReference type="PANTHER" id="PTHR47654:SF5">
    <property type="entry name" value="TRANSCRIPTION FACTOR DOMAIN-CONTAINING PROTEIN"/>
    <property type="match status" value="1"/>
</dbReference>
<dbReference type="EMBL" id="ML977497">
    <property type="protein sequence ID" value="KAF2134944.1"/>
    <property type="molecule type" value="Genomic_DNA"/>
</dbReference>
<name>A0A6A6AVG5_9PLEO</name>
<evidence type="ECO:0000259" key="4">
    <source>
        <dbReference type="PROSITE" id="PS50048"/>
    </source>
</evidence>
<dbReference type="Pfam" id="PF00172">
    <property type="entry name" value="Zn_clus"/>
    <property type="match status" value="1"/>
</dbReference>
<feature type="compositionally biased region" description="Basic and acidic residues" evidence="3">
    <location>
        <begin position="224"/>
        <end position="233"/>
    </location>
</feature>
<dbReference type="PANTHER" id="PTHR47654">
    <property type="entry name" value="ZN(II)2CYS6 TRANSCRIPTION FACTOR (EUROFUNG)-RELATED"/>
    <property type="match status" value="1"/>
</dbReference>
<evidence type="ECO:0000256" key="1">
    <source>
        <dbReference type="ARBA" id="ARBA00022723"/>
    </source>
</evidence>
<dbReference type="Gene3D" id="4.10.240.10">
    <property type="entry name" value="Zn(2)-C6 fungal-type DNA-binding domain"/>
    <property type="match status" value="1"/>
</dbReference>
<protein>
    <recommendedName>
        <fullName evidence="4">Zn(2)-C6 fungal-type domain-containing protein</fullName>
    </recommendedName>
</protein>
<feature type="region of interest" description="Disordered" evidence="3">
    <location>
        <begin position="122"/>
        <end position="158"/>
    </location>
</feature>
<dbReference type="SMART" id="SM00906">
    <property type="entry name" value="Fungal_trans"/>
    <property type="match status" value="1"/>
</dbReference>
<proteinExistence type="predicted"/>
<evidence type="ECO:0000256" key="3">
    <source>
        <dbReference type="SAM" id="MobiDB-lite"/>
    </source>
</evidence>
<gene>
    <name evidence="5" type="ORF">P153DRAFT_362657</name>
</gene>
<dbReference type="PROSITE" id="PS50048">
    <property type="entry name" value="ZN2_CY6_FUNGAL_2"/>
    <property type="match status" value="1"/>
</dbReference>
<dbReference type="GO" id="GO:0000981">
    <property type="term" value="F:DNA-binding transcription factor activity, RNA polymerase II-specific"/>
    <property type="evidence" value="ECO:0007669"/>
    <property type="project" value="InterPro"/>
</dbReference>
<dbReference type="Proteomes" id="UP000799771">
    <property type="component" value="Unassembled WGS sequence"/>
</dbReference>
<keyword evidence="6" id="KW-1185">Reference proteome</keyword>
<evidence type="ECO:0000313" key="5">
    <source>
        <dbReference type="EMBL" id="KAF2134944.1"/>
    </source>
</evidence>
<dbReference type="SMART" id="SM00066">
    <property type="entry name" value="GAL4"/>
    <property type="match status" value="1"/>
</dbReference>
<feature type="domain" description="Zn(2)-C6 fungal-type" evidence="4">
    <location>
        <begin position="44"/>
        <end position="74"/>
    </location>
</feature>
<feature type="region of interest" description="Disordered" evidence="3">
    <location>
        <begin position="730"/>
        <end position="772"/>
    </location>
</feature>
<keyword evidence="1" id="KW-0479">Metal-binding</keyword>
<dbReference type="SUPFAM" id="SSF57701">
    <property type="entry name" value="Zn2/Cys6 DNA-binding domain"/>
    <property type="match status" value="1"/>
</dbReference>
<feature type="compositionally biased region" description="Polar residues" evidence="3">
    <location>
        <begin position="491"/>
        <end position="507"/>
    </location>
</feature>
<keyword evidence="2" id="KW-0539">Nucleus</keyword>
<feature type="region of interest" description="Disordered" evidence="3">
    <location>
        <begin position="1"/>
        <end position="38"/>
    </location>
</feature>
<dbReference type="CDD" id="cd12148">
    <property type="entry name" value="fungal_TF_MHR"/>
    <property type="match status" value="1"/>
</dbReference>
<dbReference type="GeneID" id="54407614"/>
<dbReference type="InterPro" id="IPR001138">
    <property type="entry name" value="Zn2Cys6_DnaBD"/>
</dbReference>
<feature type="compositionally biased region" description="Low complexity" evidence="3">
    <location>
        <begin position="868"/>
        <end position="882"/>
    </location>
</feature>
<accession>A0A6A6AVG5</accession>
<reference evidence="5" key="1">
    <citation type="journal article" date="2020" name="Stud. Mycol.">
        <title>101 Dothideomycetes genomes: a test case for predicting lifestyles and emergence of pathogens.</title>
        <authorList>
            <person name="Haridas S."/>
            <person name="Albert R."/>
            <person name="Binder M."/>
            <person name="Bloem J."/>
            <person name="Labutti K."/>
            <person name="Salamov A."/>
            <person name="Andreopoulos B."/>
            <person name="Baker S."/>
            <person name="Barry K."/>
            <person name="Bills G."/>
            <person name="Bluhm B."/>
            <person name="Cannon C."/>
            <person name="Castanera R."/>
            <person name="Culley D."/>
            <person name="Daum C."/>
            <person name="Ezra D."/>
            <person name="Gonzalez J."/>
            <person name="Henrissat B."/>
            <person name="Kuo A."/>
            <person name="Liang C."/>
            <person name="Lipzen A."/>
            <person name="Lutzoni F."/>
            <person name="Magnuson J."/>
            <person name="Mondo S."/>
            <person name="Nolan M."/>
            <person name="Ohm R."/>
            <person name="Pangilinan J."/>
            <person name="Park H.-J."/>
            <person name="Ramirez L."/>
            <person name="Alfaro M."/>
            <person name="Sun H."/>
            <person name="Tritt A."/>
            <person name="Yoshinaga Y."/>
            <person name="Zwiers L.-H."/>
            <person name="Turgeon B."/>
            <person name="Goodwin S."/>
            <person name="Spatafora J."/>
            <person name="Crous P."/>
            <person name="Grigoriev I."/>
        </authorList>
    </citation>
    <scope>NUCLEOTIDE SEQUENCE</scope>
    <source>
        <strain evidence="5">CBS 119687</strain>
    </source>
</reference>
<feature type="region of interest" description="Disordered" evidence="3">
    <location>
        <begin position="207"/>
        <end position="244"/>
    </location>
</feature>
<sequence>MQRESSNPAGHRPGPKMAIPRLDRPPPPPAKANANSREDRVARACKSCRKRKVRCSGDIPRCTNCHVNGLSCTYEQARRDRLREATELNGAFVSLLRDLSLNVNDGDKKRIEDALENAEDDLITTLPKQASPRSTGKRSRRHSSPGDGGGDSFGEANVTASVGSNEDLDYLEEDLLRSRQSRETGYVGQNSEVQWLRTVSRHAERATSEPFGMPYGPPGNSRNAFDERSNALHERRRTSKTGSMQNVTDSTFYLDSDNMEIDFPVDPYDLPDLETAERLIDCYMSTVHTSFPIIPSSFEDQLRRFIQSAKQHKTFEVPVKWRALMNLIFAVGARYSHLIGAEWRGDERDHRIYMARAVHLLELKNTIMFISGPDLLLVQTTGLLSLYFLVIGHVSRAWIMIGVSIRLASALGLHLRNEDPVAEHSHKETLLRIWWSLHSIECLLSSITGRPPVIAIEDCTAPLPETMPGEQNRYSATERQSSRKRAVHGLPQNSAATNHSDPNQRTATDGQYLVDHIKITLISQRVLLNEYSPRTAIRSWEYLEHRITELLVELEEWSKAVFSGDNELGKPDRQKEADRERFLLKMYYWSTKILITRPCLCRTERRIRHESHNSANFNARTGDACVDAAIQMTDLLPDEPDIVFLYSTGPWWTIVHNTMQALAVLLLEMAFQGTQSKNNNAEIFACVKKLIRWLRAMRSNDAVAGRAYDVVWKILKNCAPDLQARANELLADDSESDSDSDNEDEKYSEDEEADQQTPCQSGFPDSFDPSRQEMAHWPQENYLESPMTSAAPFNTHLFSNQPLDHLPEYQNPYFMPPHVHTPMTFGNPFITSYDQGAPVVNMQDLWPNLTVPLGHTDADYSDMNAPNSQDDSQDQPSQARSDYPGPYEQQPQRQ</sequence>